<protein>
    <submittedName>
        <fullName evidence="2">Uncharacterized protein</fullName>
    </submittedName>
</protein>
<evidence type="ECO:0000256" key="1">
    <source>
        <dbReference type="SAM" id="MobiDB-lite"/>
    </source>
</evidence>
<sequence>KLDSLFCLFHGLQVSAYMATVEVDVPTTTVPTTTSPRAEEELATNALLDEDDGGDGSEPQSPVTFDDTVSALDLAAARELKKKADEKRRNTRRLLREQERRRARDAAEAKRKEMLALHRKQLVASSLQVLEFIKALFDLVEVLPREQVITDGKKPRD</sequence>
<dbReference type="VEuPathDB" id="TriTrypDB:BSAL_82805"/>
<gene>
    <name evidence="2" type="ORF">BSAL_82805</name>
</gene>
<feature type="non-terminal residue" evidence="2">
    <location>
        <position position="1"/>
    </location>
</feature>
<reference evidence="3" key="1">
    <citation type="submission" date="2015-09" db="EMBL/GenBank/DDBJ databases">
        <authorList>
            <consortium name="Pathogen Informatics"/>
        </authorList>
    </citation>
    <scope>NUCLEOTIDE SEQUENCE [LARGE SCALE GENOMIC DNA]</scope>
    <source>
        <strain evidence="3">Lake Konstanz</strain>
    </source>
</reference>
<name>A0A0S4J619_BODSA</name>
<organism evidence="2 3">
    <name type="scientific">Bodo saltans</name>
    <name type="common">Flagellated protozoan</name>
    <dbReference type="NCBI Taxonomy" id="75058"/>
    <lineage>
        <taxon>Eukaryota</taxon>
        <taxon>Discoba</taxon>
        <taxon>Euglenozoa</taxon>
        <taxon>Kinetoplastea</taxon>
        <taxon>Metakinetoplastina</taxon>
        <taxon>Eubodonida</taxon>
        <taxon>Bodonidae</taxon>
        <taxon>Bodo</taxon>
    </lineage>
</organism>
<dbReference type="EMBL" id="CYKH01000925">
    <property type="protein sequence ID" value="CUG66742.1"/>
    <property type="molecule type" value="Genomic_DNA"/>
</dbReference>
<dbReference type="AlphaFoldDB" id="A0A0S4J619"/>
<evidence type="ECO:0000313" key="3">
    <source>
        <dbReference type="Proteomes" id="UP000051952"/>
    </source>
</evidence>
<feature type="region of interest" description="Disordered" evidence="1">
    <location>
        <begin position="82"/>
        <end position="106"/>
    </location>
</feature>
<accession>A0A0S4J619</accession>
<feature type="non-terminal residue" evidence="2">
    <location>
        <position position="157"/>
    </location>
</feature>
<dbReference type="Proteomes" id="UP000051952">
    <property type="component" value="Unassembled WGS sequence"/>
</dbReference>
<evidence type="ECO:0000313" key="2">
    <source>
        <dbReference type="EMBL" id="CUG66742.1"/>
    </source>
</evidence>
<proteinExistence type="predicted"/>
<keyword evidence="3" id="KW-1185">Reference proteome</keyword>